<sequence>MKILFVVLLILGFALVNSAPVVDEIASSPENMLIRFHPEDRDAETSSNEKSDVHLDAILKRTFDTDATVKDADGPNPDAVKCWTADCRPNFLRFG</sequence>
<proteinExistence type="predicted"/>
<dbReference type="Proteomes" id="UP001175271">
    <property type="component" value="Unassembled WGS sequence"/>
</dbReference>
<protein>
    <submittedName>
        <fullName evidence="2">Uncharacterized protein</fullName>
    </submittedName>
</protein>
<reference evidence="2" key="1">
    <citation type="submission" date="2023-06" db="EMBL/GenBank/DDBJ databases">
        <title>Genomic analysis of the entomopathogenic nematode Steinernema hermaphroditum.</title>
        <authorList>
            <person name="Schwarz E.M."/>
            <person name="Heppert J.K."/>
            <person name="Baniya A."/>
            <person name="Schwartz H.T."/>
            <person name="Tan C.-H."/>
            <person name="Antoshechkin I."/>
            <person name="Sternberg P.W."/>
            <person name="Goodrich-Blair H."/>
            <person name="Dillman A.R."/>
        </authorList>
    </citation>
    <scope>NUCLEOTIDE SEQUENCE</scope>
    <source>
        <strain evidence="2">PS9179</strain>
        <tissue evidence="2">Whole animal</tissue>
    </source>
</reference>
<feature type="chain" id="PRO_5041440210" evidence="1">
    <location>
        <begin position="19"/>
        <end position="95"/>
    </location>
</feature>
<evidence type="ECO:0000313" key="2">
    <source>
        <dbReference type="EMBL" id="KAK0408255.1"/>
    </source>
</evidence>
<dbReference type="AlphaFoldDB" id="A0AA39HMV4"/>
<feature type="signal peptide" evidence="1">
    <location>
        <begin position="1"/>
        <end position="18"/>
    </location>
</feature>
<keyword evidence="3" id="KW-1185">Reference proteome</keyword>
<gene>
    <name evidence="2" type="ORF">QR680_003855</name>
</gene>
<accession>A0AA39HMV4</accession>
<evidence type="ECO:0000256" key="1">
    <source>
        <dbReference type="SAM" id="SignalP"/>
    </source>
</evidence>
<organism evidence="2 3">
    <name type="scientific">Steinernema hermaphroditum</name>
    <dbReference type="NCBI Taxonomy" id="289476"/>
    <lineage>
        <taxon>Eukaryota</taxon>
        <taxon>Metazoa</taxon>
        <taxon>Ecdysozoa</taxon>
        <taxon>Nematoda</taxon>
        <taxon>Chromadorea</taxon>
        <taxon>Rhabditida</taxon>
        <taxon>Tylenchina</taxon>
        <taxon>Panagrolaimomorpha</taxon>
        <taxon>Strongyloidoidea</taxon>
        <taxon>Steinernematidae</taxon>
        <taxon>Steinernema</taxon>
    </lineage>
</organism>
<comment type="caution">
    <text evidence="2">The sequence shown here is derived from an EMBL/GenBank/DDBJ whole genome shotgun (WGS) entry which is preliminary data.</text>
</comment>
<dbReference type="EMBL" id="JAUCMV010000003">
    <property type="protein sequence ID" value="KAK0408255.1"/>
    <property type="molecule type" value="Genomic_DNA"/>
</dbReference>
<evidence type="ECO:0000313" key="3">
    <source>
        <dbReference type="Proteomes" id="UP001175271"/>
    </source>
</evidence>
<name>A0AA39HMV4_9BILA</name>
<keyword evidence="1" id="KW-0732">Signal</keyword>